<feature type="domain" description="CzcB-like barrel-sandwich hybrid" evidence="3">
    <location>
        <begin position="61"/>
        <end position="186"/>
    </location>
</feature>
<dbReference type="EMBL" id="JAQQXT010000006">
    <property type="protein sequence ID" value="MDC8772110.1"/>
    <property type="molecule type" value="Genomic_DNA"/>
</dbReference>
<accession>A0ABT5KGM2</accession>
<dbReference type="Proteomes" id="UP001221189">
    <property type="component" value="Unassembled WGS sequence"/>
</dbReference>
<evidence type="ECO:0000256" key="1">
    <source>
        <dbReference type="ARBA" id="ARBA00009477"/>
    </source>
</evidence>
<keyword evidence="5" id="KW-1185">Reference proteome</keyword>
<evidence type="ECO:0000313" key="4">
    <source>
        <dbReference type="EMBL" id="MDC8772110.1"/>
    </source>
</evidence>
<dbReference type="PANTHER" id="PTHR30469">
    <property type="entry name" value="MULTIDRUG RESISTANCE PROTEIN MDTA"/>
    <property type="match status" value="1"/>
</dbReference>
<dbReference type="SUPFAM" id="SSF111369">
    <property type="entry name" value="HlyD-like secretion proteins"/>
    <property type="match status" value="1"/>
</dbReference>
<feature type="chain" id="PRO_5045132599" evidence="2">
    <location>
        <begin position="20"/>
        <end position="266"/>
    </location>
</feature>
<organism evidence="4 5">
    <name type="scientific">Roseateles albus</name>
    <dbReference type="NCBI Taxonomy" id="2987525"/>
    <lineage>
        <taxon>Bacteria</taxon>
        <taxon>Pseudomonadati</taxon>
        <taxon>Pseudomonadota</taxon>
        <taxon>Betaproteobacteria</taxon>
        <taxon>Burkholderiales</taxon>
        <taxon>Sphaerotilaceae</taxon>
        <taxon>Roseateles</taxon>
    </lineage>
</organism>
<dbReference type="Gene3D" id="2.40.30.170">
    <property type="match status" value="1"/>
</dbReference>
<dbReference type="NCBIfam" id="TIGR01730">
    <property type="entry name" value="RND_mfp"/>
    <property type="match status" value="1"/>
</dbReference>
<name>A0ABT5KGM2_9BURK</name>
<dbReference type="Gene3D" id="2.40.50.100">
    <property type="match status" value="1"/>
</dbReference>
<sequence length="266" mass="27983">MKHPLIACLSLLLSAAAGAQPRAAPSAPTPINLPAADALSGALGGRSAGGSDCLIEPSVLVNVGSPVDGVLKAVNADRGDSVSKGQLLAQLQSGVEAAAVSLSQARIEFGKRKTERNEALFLKQLISAQEKDEMETETRIHEEELKRDEENLKLRSIVSPINGVVVERKLVAGDLIRAEKSVVFKLAQLDPLNVEVVVPAEQFGSIRVGMMGRVSLALGGGTQPARVVVVDRLIDAASGTFGVRLQLPNPGYRIPAGSRCSVRFKA</sequence>
<comment type="similarity">
    <text evidence="1">Belongs to the membrane fusion protein (MFP) (TC 8.A.1) family.</text>
</comment>
<dbReference type="Pfam" id="PF25973">
    <property type="entry name" value="BSH_CzcB"/>
    <property type="match status" value="1"/>
</dbReference>
<dbReference type="Gene3D" id="1.10.287.470">
    <property type="entry name" value="Helix hairpin bin"/>
    <property type="match status" value="1"/>
</dbReference>
<dbReference type="InterPro" id="IPR006143">
    <property type="entry name" value="RND_pump_MFP"/>
</dbReference>
<keyword evidence="2" id="KW-0732">Signal</keyword>
<evidence type="ECO:0000313" key="5">
    <source>
        <dbReference type="Proteomes" id="UP001221189"/>
    </source>
</evidence>
<evidence type="ECO:0000259" key="3">
    <source>
        <dbReference type="Pfam" id="PF25973"/>
    </source>
</evidence>
<proteinExistence type="inferred from homology"/>
<protein>
    <submittedName>
        <fullName evidence="4">Efflux RND transporter periplasmic adaptor subunit</fullName>
    </submittedName>
</protein>
<dbReference type="PANTHER" id="PTHR30469:SF15">
    <property type="entry name" value="HLYD FAMILY OF SECRETION PROTEINS"/>
    <property type="match status" value="1"/>
</dbReference>
<feature type="signal peptide" evidence="2">
    <location>
        <begin position="1"/>
        <end position="19"/>
    </location>
</feature>
<reference evidence="4 5" key="1">
    <citation type="submission" date="2022-10" db="EMBL/GenBank/DDBJ databases">
        <title>Paucibacter sp. hw1 Genome sequencing.</title>
        <authorList>
            <person name="Park S."/>
        </authorList>
    </citation>
    <scope>NUCLEOTIDE SEQUENCE [LARGE SCALE GENOMIC DNA]</scope>
    <source>
        <strain evidence="5">hw1</strain>
    </source>
</reference>
<evidence type="ECO:0000256" key="2">
    <source>
        <dbReference type="SAM" id="SignalP"/>
    </source>
</evidence>
<dbReference type="InterPro" id="IPR058647">
    <property type="entry name" value="BSH_CzcB-like"/>
</dbReference>
<gene>
    <name evidence="4" type="ORF">PRZ03_11065</name>
</gene>
<comment type="caution">
    <text evidence="4">The sequence shown here is derived from an EMBL/GenBank/DDBJ whole genome shotgun (WGS) entry which is preliminary data.</text>
</comment>